<keyword evidence="1" id="KW-0472">Membrane</keyword>
<reference evidence="2 3" key="1">
    <citation type="submission" date="2021-01" db="EMBL/GenBank/DDBJ databases">
        <title>Whole genome shotgun sequence of Actinoplanes durhamensis NBRC 14914.</title>
        <authorList>
            <person name="Komaki H."/>
            <person name="Tamura T."/>
        </authorList>
    </citation>
    <scope>NUCLEOTIDE SEQUENCE [LARGE SCALE GENOMIC DNA]</scope>
    <source>
        <strain evidence="2 3">NBRC 14914</strain>
    </source>
</reference>
<keyword evidence="1" id="KW-1133">Transmembrane helix</keyword>
<dbReference type="EMBL" id="BOML01000043">
    <property type="protein sequence ID" value="GIE04245.1"/>
    <property type="molecule type" value="Genomic_DNA"/>
</dbReference>
<name>A0ABQ3Z346_9ACTN</name>
<gene>
    <name evidence="2" type="ORF">Adu01nite_55950</name>
</gene>
<organism evidence="2 3">
    <name type="scientific">Paractinoplanes durhamensis</name>
    <dbReference type="NCBI Taxonomy" id="113563"/>
    <lineage>
        <taxon>Bacteria</taxon>
        <taxon>Bacillati</taxon>
        <taxon>Actinomycetota</taxon>
        <taxon>Actinomycetes</taxon>
        <taxon>Micromonosporales</taxon>
        <taxon>Micromonosporaceae</taxon>
        <taxon>Paractinoplanes</taxon>
    </lineage>
</organism>
<keyword evidence="3" id="KW-1185">Reference proteome</keyword>
<keyword evidence="1" id="KW-0812">Transmembrane</keyword>
<proteinExistence type="predicted"/>
<evidence type="ECO:0000313" key="2">
    <source>
        <dbReference type="EMBL" id="GIE04245.1"/>
    </source>
</evidence>
<dbReference type="Proteomes" id="UP000637628">
    <property type="component" value="Unassembled WGS sequence"/>
</dbReference>
<comment type="caution">
    <text evidence="2">The sequence shown here is derived from an EMBL/GenBank/DDBJ whole genome shotgun (WGS) entry which is preliminary data.</text>
</comment>
<evidence type="ECO:0000256" key="1">
    <source>
        <dbReference type="SAM" id="Phobius"/>
    </source>
</evidence>
<protein>
    <submittedName>
        <fullName evidence="2">Uncharacterized protein</fullName>
    </submittedName>
</protein>
<evidence type="ECO:0000313" key="3">
    <source>
        <dbReference type="Proteomes" id="UP000637628"/>
    </source>
</evidence>
<feature type="transmembrane region" description="Helical" evidence="1">
    <location>
        <begin position="43"/>
        <end position="67"/>
    </location>
</feature>
<sequence length="135" mass="15289">MVLSRLESGDWVRWRVGRRRLAWLPGAHVLGALQFAQDPFTLFVAIPVLAWWLGTWLAALLATLVVWPVRMVTGRWTVVAYMLNSPGDERFRRLRVDGREAADATVQQWASDIRAAQLPASQAFGVRQKPGEHRS</sequence>
<accession>A0ABQ3Z346</accession>